<reference evidence="3 4" key="1">
    <citation type="submission" date="2023-03" db="EMBL/GenBank/DDBJ databases">
        <title>Bacillus Genome Sequencing.</title>
        <authorList>
            <person name="Dunlap C."/>
        </authorList>
    </citation>
    <scope>NUCLEOTIDE SEQUENCE [LARGE SCALE GENOMIC DNA]</scope>
    <source>
        <strain evidence="3 4">B-59205</strain>
    </source>
</reference>
<dbReference type="Pfam" id="PF06445">
    <property type="entry name" value="GyrI-like"/>
    <property type="match status" value="1"/>
</dbReference>
<proteinExistence type="predicted"/>
<dbReference type="PANTHER" id="PTHR30204">
    <property type="entry name" value="REDOX-CYCLING DRUG-SENSING TRANSCRIPTIONAL ACTIVATOR SOXR"/>
    <property type="match status" value="1"/>
</dbReference>
<dbReference type="InterPro" id="IPR011256">
    <property type="entry name" value="Reg_factor_effector_dom_sf"/>
</dbReference>
<keyword evidence="4" id="KW-1185">Reference proteome</keyword>
<dbReference type="CDD" id="cd04782">
    <property type="entry name" value="HTH_BltR"/>
    <property type="match status" value="1"/>
</dbReference>
<sequence>MFNKNIKYFTTGEFAKICKVNKQTLIYYDQIGLLSPVFKDDKGYRYYSIAQYDLFSVIELLKTLGMSLKDIQNYLAEQSPETFLALMRQQQEIVARKRKELELIESMIKVKIDSFELAANINFDKITIERYPETTFYLSSNIENATEEQFVTAVADFIDELDRSQLDTGYPIGGMTRREQVLASNYTNYSHLYMEQPSPREGHPYFKAIAGNCLVGYHIGTTETLSKTYERLFKIMEEQGYELGQYVYEEYIYDAIVKEREEEYVTKIMMEIENVSD</sequence>
<dbReference type="Gene3D" id="1.10.1660.10">
    <property type="match status" value="1"/>
</dbReference>
<evidence type="ECO:0000256" key="1">
    <source>
        <dbReference type="ARBA" id="ARBA00023125"/>
    </source>
</evidence>
<dbReference type="SUPFAM" id="SSF46955">
    <property type="entry name" value="Putative DNA-binding domain"/>
    <property type="match status" value="1"/>
</dbReference>
<accession>A0AAW9NTF6</accession>
<evidence type="ECO:0000259" key="2">
    <source>
        <dbReference type="PROSITE" id="PS50937"/>
    </source>
</evidence>
<dbReference type="Proteomes" id="UP001344888">
    <property type="component" value="Unassembled WGS sequence"/>
</dbReference>
<dbReference type="InterPro" id="IPR009061">
    <property type="entry name" value="DNA-bd_dom_put_sf"/>
</dbReference>
<dbReference type="InterPro" id="IPR047057">
    <property type="entry name" value="MerR_fam"/>
</dbReference>
<dbReference type="EMBL" id="JARSFG010000007">
    <property type="protein sequence ID" value="MEC1177971.1"/>
    <property type="molecule type" value="Genomic_DNA"/>
</dbReference>
<dbReference type="RefSeq" id="WP_326122481.1">
    <property type="nucleotide sequence ID" value="NZ_JARSFG010000007.1"/>
</dbReference>
<dbReference type="InterPro" id="IPR000551">
    <property type="entry name" value="MerR-type_HTH_dom"/>
</dbReference>
<name>A0AAW9NTF6_9BACL</name>
<dbReference type="SUPFAM" id="SSF55136">
    <property type="entry name" value="Probable bacterial effector-binding domain"/>
    <property type="match status" value="1"/>
</dbReference>
<keyword evidence="1" id="KW-0238">DNA-binding</keyword>
<evidence type="ECO:0000313" key="3">
    <source>
        <dbReference type="EMBL" id="MEC1177971.1"/>
    </source>
</evidence>
<dbReference type="Gene3D" id="3.20.80.10">
    <property type="entry name" value="Regulatory factor, effector binding domain"/>
    <property type="match status" value="1"/>
</dbReference>
<dbReference type="AlphaFoldDB" id="A0AAW9NTF6"/>
<dbReference type="PANTHER" id="PTHR30204:SF85">
    <property type="entry name" value="MULTIDRUG-EFFLUX TRANSPORTER 2 REGULATOR"/>
    <property type="match status" value="1"/>
</dbReference>
<dbReference type="InterPro" id="IPR029442">
    <property type="entry name" value="GyrI-like"/>
</dbReference>
<dbReference type="GO" id="GO:0003677">
    <property type="term" value="F:DNA binding"/>
    <property type="evidence" value="ECO:0007669"/>
    <property type="project" value="UniProtKB-KW"/>
</dbReference>
<feature type="domain" description="HTH merR-type" evidence="2">
    <location>
        <begin position="8"/>
        <end position="77"/>
    </location>
</feature>
<protein>
    <submittedName>
        <fullName evidence="3">MerR family transcriptional regulator</fullName>
    </submittedName>
</protein>
<dbReference type="GO" id="GO:0003700">
    <property type="term" value="F:DNA-binding transcription factor activity"/>
    <property type="evidence" value="ECO:0007669"/>
    <property type="project" value="InterPro"/>
</dbReference>
<evidence type="ECO:0000313" key="4">
    <source>
        <dbReference type="Proteomes" id="UP001344888"/>
    </source>
</evidence>
<organism evidence="3 4">
    <name type="scientific">Metasolibacillus meyeri</name>
    <dbReference type="NCBI Taxonomy" id="1071052"/>
    <lineage>
        <taxon>Bacteria</taxon>
        <taxon>Bacillati</taxon>
        <taxon>Bacillota</taxon>
        <taxon>Bacilli</taxon>
        <taxon>Bacillales</taxon>
        <taxon>Caryophanaceae</taxon>
        <taxon>Metasolibacillus</taxon>
    </lineage>
</organism>
<dbReference type="Pfam" id="PF13411">
    <property type="entry name" value="MerR_1"/>
    <property type="match status" value="1"/>
</dbReference>
<dbReference type="SMART" id="SM00422">
    <property type="entry name" value="HTH_MERR"/>
    <property type="match status" value="1"/>
</dbReference>
<gene>
    <name evidence="3" type="ORF">P9B03_05695</name>
</gene>
<comment type="caution">
    <text evidence="3">The sequence shown here is derived from an EMBL/GenBank/DDBJ whole genome shotgun (WGS) entry which is preliminary data.</text>
</comment>
<dbReference type="PROSITE" id="PS50937">
    <property type="entry name" value="HTH_MERR_2"/>
    <property type="match status" value="1"/>
</dbReference>